<organism evidence="7 8">
    <name type="scientific">Parabacteroides chinchillae</name>
    <dbReference type="NCBI Taxonomy" id="871327"/>
    <lineage>
        <taxon>Bacteria</taxon>
        <taxon>Pseudomonadati</taxon>
        <taxon>Bacteroidota</taxon>
        <taxon>Bacteroidia</taxon>
        <taxon>Bacteroidales</taxon>
        <taxon>Tannerellaceae</taxon>
        <taxon>Parabacteroides</taxon>
    </lineage>
</organism>
<gene>
    <name evidence="7" type="ORF">SAMN05444001_11858</name>
</gene>
<sequence>MAFCGTCGQQISDGVKFCPACGTQISESNTPQTESQPVSQSAAQSDEMQLGDKFAQLNNTTDNTSEFAPKDIEQNKVMAIFAYFGILVLVPILAAKDSKFARFHANQGIMLCLVWVAWVIIDSILTAVLRAILWRGLKLWEVYSICGTILNLVYLVITVLAIIGIINAANGRAKELPLIGKYKILK</sequence>
<dbReference type="RefSeq" id="WP_103984116.1">
    <property type="nucleotide sequence ID" value="NZ_FNVS01000018.1"/>
</dbReference>
<dbReference type="EMBL" id="FNVS01000018">
    <property type="protein sequence ID" value="SEG18012.1"/>
    <property type="molecule type" value="Genomic_DNA"/>
</dbReference>
<feature type="transmembrane region" description="Helical" evidence="5">
    <location>
        <begin position="108"/>
        <end position="130"/>
    </location>
</feature>
<dbReference type="InterPro" id="IPR019109">
    <property type="entry name" value="MamF_MmsF"/>
</dbReference>
<dbReference type="Proteomes" id="UP000236725">
    <property type="component" value="Unassembled WGS sequence"/>
</dbReference>
<evidence type="ECO:0000313" key="8">
    <source>
        <dbReference type="Proteomes" id="UP000236725"/>
    </source>
</evidence>
<evidence type="ECO:0000256" key="2">
    <source>
        <dbReference type="ARBA" id="ARBA00022692"/>
    </source>
</evidence>
<keyword evidence="2 5" id="KW-0812">Transmembrane</keyword>
<evidence type="ECO:0000256" key="3">
    <source>
        <dbReference type="ARBA" id="ARBA00022989"/>
    </source>
</evidence>
<comment type="subcellular location">
    <subcellularLocation>
        <location evidence="1">Membrane</location>
        <topology evidence="1">Multi-pass membrane protein</topology>
    </subcellularLocation>
</comment>
<evidence type="ECO:0000256" key="4">
    <source>
        <dbReference type="ARBA" id="ARBA00023136"/>
    </source>
</evidence>
<evidence type="ECO:0000259" key="6">
    <source>
        <dbReference type="Pfam" id="PF13240"/>
    </source>
</evidence>
<dbReference type="AlphaFoldDB" id="A0A8G2BYD7"/>
<reference evidence="7 8" key="1">
    <citation type="submission" date="2016-10" db="EMBL/GenBank/DDBJ databases">
        <authorList>
            <person name="Varghese N."/>
            <person name="Submissions S."/>
        </authorList>
    </citation>
    <scope>NUCLEOTIDE SEQUENCE [LARGE SCALE GENOMIC DNA]</scope>
    <source>
        <strain evidence="7 8">DSM 29073</strain>
    </source>
</reference>
<name>A0A8G2BYD7_9BACT</name>
<dbReference type="InterPro" id="IPR026870">
    <property type="entry name" value="Zinc_ribbon_dom"/>
</dbReference>
<evidence type="ECO:0000256" key="1">
    <source>
        <dbReference type="ARBA" id="ARBA00004141"/>
    </source>
</evidence>
<feature type="domain" description="Zinc-ribbon" evidence="6">
    <location>
        <begin position="3"/>
        <end position="24"/>
    </location>
</feature>
<keyword evidence="3 5" id="KW-1133">Transmembrane helix</keyword>
<evidence type="ECO:0000256" key="5">
    <source>
        <dbReference type="SAM" id="Phobius"/>
    </source>
</evidence>
<proteinExistence type="predicted"/>
<comment type="caution">
    <text evidence="7">The sequence shown here is derived from an EMBL/GenBank/DDBJ whole genome shotgun (WGS) entry which is preliminary data.</text>
</comment>
<feature type="transmembrane region" description="Helical" evidence="5">
    <location>
        <begin position="77"/>
        <end position="96"/>
    </location>
</feature>
<keyword evidence="8" id="KW-1185">Reference proteome</keyword>
<evidence type="ECO:0000313" key="7">
    <source>
        <dbReference type="EMBL" id="SEG18012.1"/>
    </source>
</evidence>
<accession>A0A8G2BYD7</accession>
<protein>
    <submittedName>
        <fullName evidence="7">Zinc-ribbon domain-containing protein</fullName>
    </submittedName>
</protein>
<dbReference type="Pfam" id="PF09685">
    <property type="entry name" value="MamF_MmsF"/>
    <property type="match status" value="1"/>
</dbReference>
<feature type="transmembrane region" description="Helical" evidence="5">
    <location>
        <begin position="142"/>
        <end position="166"/>
    </location>
</feature>
<dbReference type="Pfam" id="PF13240">
    <property type="entry name" value="Zn_Ribbon_1"/>
    <property type="match status" value="1"/>
</dbReference>
<keyword evidence="4 5" id="KW-0472">Membrane</keyword>